<dbReference type="SUPFAM" id="SSF56672">
    <property type="entry name" value="DNA/RNA polymerases"/>
    <property type="match status" value="1"/>
</dbReference>
<sequence length="86" mass="9873">MIDDMLSKDIIKPSASSWASPVVLVKKHDGSLRRQLSWEIEGMVAADGVDIVKHNFKTPIWRTSIERDPKPDCNIYIDLLIVRREK</sequence>
<organism evidence="1 2">
    <name type="scientific">Opisthorchis viverrini</name>
    <name type="common">Southeast Asian liver fluke</name>
    <dbReference type="NCBI Taxonomy" id="6198"/>
    <lineage>
        <taxon>Eukaryota</taxon>
        <taxon>Metazoa</taxon>
        <taxon>Spiralia</taxon>
        <taxon>Lophotrochozoa</taxon>
        <taxon>Platyhelminthes</taxon>
        <taxon>Trematoda</taxon>
        <taxon>Digenea</taxon>
        <taxon>Opisthorchiida</taxon>
        <taxon>Opisthorchiata</taxon>
        <taxon>Opisthorchiidae</taxon>
        <taxon>Opisthorchis</taxon>
    </lineage>
</organism>
<evidence type="ECO:0000313" key="2">
    <source>
        <dbReference type="Proteomes" id="UP000243686"/>
    </source>
</evidence>
<gene>
    <name evidence="1" type="ORF">X801_01308</name>
</gene>
<name>A0A1S8X7S9_OPIVI</name>
<protein>
    <submittedName>
        <fullName evidence="1">Uncharacterized protein</fullName>
    </submittedName>
</protein>
<proteinExistence type="predicted"/>
<reference evidence="1 2" key="1">
    <citation type="submission" date="2015-03" db="EMBL/GenBank/DDBJ databases">
        <title>Draft genome of the nematode, Opisthorchis viverrini.</title>
        <authorList>
            <person name="Mitreva M."/>
        </authorList>
    </citation>
    <scope>NUCLEOTIDE SEQUENCE [LARGE SCALE GENOMIC DNA]</scope>
    <source>
        <strain evidence="1">Khon Kaen</strain>
    </source>
</reference>
<dbReference type="AlphaFoldDB" id="A0A1S8X7S9"/>
<accession>A0A1S8X7S9</accession>
<dbReference type="Gene3D" id="3.10.10.10">
    <property type="entry name" value="HIV Type 1 Reverse Transcriptase, subunit A, domain 1"/>
    <property type="match status" value="1"/>
</dbReference>
<feature type="non-terminal residue" evidence="1">
    <location>
        <position position="86"/>
    </location>
</feature>
<keyword evidence="2" id="KW-1185">Reference proteome</keyword>
<dbReference type="EMBL" id="KV891682">
    <property type="protein sequence ID" value="OON22790.1"/>
    <property type="molecule type" value="Genomic_DNA"/>
</dbReference>
<evidence type="ECO:0000313" key="1">
    <source>
        <dbReference type="EMBL" id="OON22790.1"/>
    </source>
</evidence>
<dbReference type="InterPro" id="IPR043502">
    <property type="entry name" value="DNA/RNA_pol_sf"/>
</dbReference>
<dbReference type="Proteomes" id="UP000243686">
    <property type="component" value="Unassembled WGS sequence"/>
</dbReference>